<feature type="compositionally biased region" description="Pro residues" evidence="1">
    <location>
        <begin position="165"/>
        <end position="181"/>
    </location>
</feature>
<organism evidence="2 3">
    <name type="scientific">Stephania yunnanensis</name>
    <dbReference type="NCBI Taxonomy" id="152371"/>
    <lineage>
        <taxon>Eukaryota</taxon>
        <taxon>Viridiplantae</taxon>
        <taxon>Streptophyta</taxon>
        <taxon>Embryophyta</taxon>
        <taxon>Tracheophyta</taxon>
        <taxon>Spermatophyta</taxon>
        <taxon>Magnoliopsida</taxon>
        <taxon>Ranunculales</taxon>
        <taxon>Menispermaceae</taxon>
        <taxon>Menispermoideae</taxon>
        <taxon>Cissampelideae</taxon>
        <taxon>Stephania</taxon>
    </lineage>
</organism>
<feature type="region of interest" description="Disordered" evidence="1">
    <location>
        <begin position="30"/>
        <end position="84"/>
    </location>
</feature>
<protein>
    <submittedName>
        <fullName evidence="2">Uncharacterized protein</fullName>
    </submittedName>
</protein>
<evidence type="ECO:0000313" key="2">
    <source>
        <dbReference type="EMBL" id="KAK9161806.1"/>
    </source>
</evidence>
<evidence type="ECO:0000313" key="3">
    <source>
        <dbReference type="Proteomes" id="UP001420932"/>
    </source>
</evidence>
<accession>A0AAP0L020</accession>
<evidence type="ECO:0000256" key="1">
    <source>
        <dbReference type="SAM" id="MobiDB-lite"/>
    </source>
</evidence>
<reference evidence="2 3" key="1">
    <citation type="submission" date="2024-01" db="EMBL/GenBank/DDBJ databases">
        <title>Genome assemblies of Stephania.</title>
        <authorList>
            <person name="Yang L."/>
        </authorList>
    </citation>
    <scope>NUCLEOTIDE SEQUENCE [LARGE SCALE GENOMIC DNA]</scope>
    <source>
        <strain evidence="2">YNDBR</strain>
        <tissue evidence="2">Leaf</tissue>
    </source>
</reference>
<feature type="compositionally biased region" description="Pro residues" evidence="1">
    <location>
        <begin position="56"/>
        <end position="79"/>
    </location>
</feature>
<sequence>MVFTNHFHPPNPFLPPSKPISIFTACAGDPPHRRRSAAACAGDRRTAAPCTSRAPRPSPCVAPLSPDPPPLPPDPPPPLAGSAPLNRRTLLPCAGRSLAALSVPAAPPLPVLRRRCWSRAAAAGPAPPLVRVSQPFRGPCAALPRSLRRHPLRRIPSSQLEGYPQSPPSASSPPQSSPPLFGPASAAAAARLDSSAAGRTSFICGLHFLEKLFWLF</sequence>
<comment type="caution">
    <text evidence="2">The sequence shown here is derived from an EMBL/GenBank/DDBJ whole genome shotgun (WGS) entry which is preliminary data.</text>
</comment>
<proteinExistence type="predicted"/>
<dbReference type="AlphaFoldDB" id="A0AAP0L020"/>
<gene>
    <name evidence="2" type="ORF">Syun_008147</name>
</gene>
<feature type="region of interest" description="Disordered" evidence="1">
    <location>
        <begin position="157"/>
        <end position="183"/>
    </location>
</feature>
<name>A0AAP0L020_9MAGN</name>
<dbReference type="Proteomes" id="UP001420932">
    <property type="component" value="Unassembled WGS sequence"/>
</dbReference>
<keyword evidence="3" id="KW-1185">Reference proteome</keyword>
<dbReference type="EMBL" id="JBBNAF010000003">
    <property type="protein sequence ID" value="KAK9161806.1"/>
    <property type="molecule type" value="Genomic_DNA"/>
</dbReference>